<dbReference type="GeneID" id="36321888"/>
<dbReference type="Proteomes" id="UP000194127">
    <property type="component" value="Unassembled WGS sequence"/>
</dbReference>
<evidence type="ECO:0000256" key="1">
    <source>
        <dbReference type="SAM" id="SignalP"/>
    </source>
</evidence>
<sequence>MFAFILTPIALAVAANALPALSTCQNPCNVLGAGSSSSLSYNFTLAALDVNSIDNSTGTALALTTGPPGTSGEASTWWLSTGSGSEFPTFSLSSGILRPNPDAAESQLITHDMSVLSGEAVEFMVMQASSRVTNAVNYCAVSDADNIATIALNGDANSFSLCEMTGSVYMLVYKVSVTNDGSYEYDTCVPKRVQAIQL</sequence>
<dbReference type="RefSeq" id="XP_024339629.1">
    <property type="nucleotide sequence ID" value="XM_024476938.1"/>
</dbReference>
<feature type="signal peptide" evidence="1">
    <location>
        <begin position="1"/>
        <end position="17"/>
    </location>
</feature>
<dbReference type="EMBL" id="KZ110596">
    <property type="protein sequence ID" value="OSX62835.1"/>
    <property type="molecule type" value="Genomic_DNA"/>
</dbReference>
<gene>
    <name evidence="2" type="ORF">POSPLADRAFT_1033501</name>
</gene>
<evidence type="ECO:0000313" key="3">
    <source>
        <dbReference type="Proteomes" id="UP000194127"/>
    </source>
</evidence>
<accession>A0A1X6N2I0</accession>
<organism evidence="2 3">
    <name type="scientific">Postia placenta MAD-698-R-SB12</name>
    <dbReference type="NCBI Taxonomy" id="670580"/>
    <lineage>
        <taxon>Eukaryota</taxon>
        <taxon>Fungi</taxon>
        <taxon>Dikarya</taxon>
        <taxon>Basidiomycota</taxon>
        <taxon>Agaricomycotina</taxon>
        <taxon>Agaricomycetes</taxon>
        <taxon>Polyporales</taxon>
        <taxon>Adustoporiaceae</taxon>
        <taxon>Rhodonia</taxon>
    </lineage>
</organism>
<dbReference type="AlphaFoldDB" id="A0A1X6N2I0"/>
<dbReference type="OrthoDB" id="2844016at2759"/>
<keyword evidence="1" id="KW-0732">Signal</keyword>
<keyword evidence="3" id="KW-1185">Reference proteome</keyword>
<evidence type="ECO:0000313" key="2">
    <source>
        <dbReference type="EMBL" id="OSX62835.1"/>
    </source>
</evidence>
<proteinExistence type="predicted"/>
<name>A0A1X6N2I0_9APHY</name>
<feature type="chain" id="PRO_5010864693" evidence="1">
    <location>
        <begin position="18"/>
        <end position="198"/>
    </location>
</feature>
<protein>
    <submittedName>
        <fullName evidence="2">Uncharacterized protein</fullName>
    </submittedName>
</protein>
<reference evidence="2 3" key="1">
    <citation type="submission" date="2017-04" db="EMBL/GenBank/DDBJ databases">
        <title>Genome Sequence of the Model Brown-Rot Fungus Postia placenta SB12.</title>
        <authorList>
            <consortium name="DOE Joint Genome Institute"/>
            <person name="Gaskell J."/>
            <person name="Kersten P."/>
            <person name="Larrondo L.F."/>
            <person name="Canessa P."/>
            <person name="Martinez D."/>
            <person name="Hibbett D."/>
            <person name="Schmoll M."/>
            <person name="Kubicek C.P."/>
            <person name="Martinez A.T."/>
            <person name="Yadav J."/>
            <person name="Master E."/>
            <person name="Magnuson J.K."/>
            <person name="James T."/>
            <person name="Yaver D."/>
            <person name="Berka R."/>
            <person name="Labutti K."/>
            <person name="Lipzen A."/>
            <person name="Aerts A."/>
            <person name="Barry K."/>
            <person name="Henrissat B."/>
            <person name="Blanchette R."/>
            <person name="Grigoriev I."/>
            <person name="Cullen D."/>
        </authorList>
    </citation>
    <scope>NUCLEOTIDE SEQUENCE [LARGE SCALE GENOMIC DNA]</scope>
    <source>
        <strain evidence="2 3">MAD-698-R-SB12</strain>
    </source>
</reference>